<organism evidence="1 2">
    <name type="scientific">Gossypium australe</name>
    <dbReference type="NCBI Taxonomy" id="47621"/>
    <lineage>
        <taxon>Eukaryota</taxon>
        <taxon>Viridiplantae</taxon>
        <taxon>Streptophyta</taxon>
        <taxon>Embryophyta</taxon>
        <taxon>Tracheophyta</taxon>
        <taxon>Spermatophyta</taxon>
        <taxon>Magnoliopsida</taxon>
        <taxon>eudicotyledons</taxon>
        <taxon>Gunneridae</taxon>
        <taxon>Pentapetalae</taxon>
        <taxon>rosids</taxon>
        <taxon>malvids</taxon>
        <taxon>Malvales</taxon>
        <taxon>Malvaceae</taxon>
        <taxon>Malvoideae</taxon>
        <taxon>Gossypium</taxon>
    </lineage>
</organism>
<protein>
    <submittedName>
        <fullName evidence="1">12S seed storage protein CRD-like</fullName>
    </submittedName>
</protein>
<dbReference type="AlphaFoldDB" id="A0A5B6V2V3"/>
<accession>A0A5B6V2V3</accession>
<evidence type="ECO:0000313" key="1">
    <source>
        <dbReference type="EMBL" id="KAA3463499.1"/>
    </source>
</evidence>
<evidence type="ECO:0000313" key="2">
    <source>
        <dbReference type="Proteomes" id="UP000325315"/>
    </source>
</evidence>
<dbReference type="Proteomes" id="UP000325315">
    <property type="component" value="Unassembled WGS sequence"/>
</dbReference>
<dbReference type="EMBL" id="SMMG02000008">
    <property type="protein sequence ID" value="KAA3463499.1"/>
    <property type="molecule type" value="Genomic_DNA"/>
</dbReference>
<name>A0A5B6V2V3_9ROSI</name>
<dbReference type="OrthoDB" id="997915at2759"/>
<reference evidence="2" key="1">
    <citation type="journal article" date="2019" name="Plant Biotechnol. J.">
        <title>Genome sequencing of the Australian wild diploid species Gossypium australe highlights disease resistance and delayed gland morphogenesis.</title>
        <authorList>
            <person name="Cai Y."/>
            <person name="Cai X."/>
            <person name="Wang Q."/>
            <person name="Wang P."/>
            <person name="Zhang Y."/>
            <person name="Cai C."/>
            <person name="Xu Y."/>
            <person name="Wang K."/>
            <person name="Zhou Z."/>
            <person name="Wang C."/>
            <person name="Geng S."/>
            <person name="Li B."/>
            <person name="Dong Q."/>
            <person name="Hou Y."/>
            <person name="Wang H."/>
            <person name="Ai P."/>
            <person name="Liu Z."/>
            <person name="Yi F."/>
            <person name="Sun M."/>
            <person name="An G."/>
            <person name="Cheng J."/>
            <person name="Zhang Y."/>
            <person name="Shi Q."/>
            <person name="Xie Y."/>
            <person name="Shi X."/>
            <person name="Chang Y."/>
            <person name="Huang F."/>
            <person name="Chen Y."/>
            <person name="Hong S."/>
            <person name="Mi L."/>
            <person name="Sun Q."/>
            <person name="Zhang L."/>
            <person name="Zhou B."/>
            <person name="Peng R."/>
            <person name="Zhang X."/>
            <person name="Liu F."/>
        </authorList>
    </citation>
    <scope>NUCLEOTIDE SEQUENCE [LARGE SCALE GENOMIC DNA]</scope>
    <source>
        <strain evidence="2">cv. PA1801</strain>
    </source>
</reference>
<gene>
    <name evidence="1" type="ORF">EPI10_007841</name>
</gene>
<sequence>MLNPSSREAFDSSQLHTASLISSNLLQRERAVTGEMGSKNSVLNTFPSIVQVSLKLELNQHFRQMMETGTIIVPPMNLY</sequence>
<keyword evidence="2" id="KW-1185">Reference proteome</keyword>
<comment type="caution">
    <text evidence="1">The sequence shown here is derived from an EMBL/GenBank/DDBJ whole genome shotgun (WGS) entry which is preliminary data.</text>
</comment>
<proteinExistence type="predicted"/>